<keyword evidence="3" id="KW-0808">Transferase</keyword>
<dbReference type="Pfam" id="PF01066">
    <property type="entry name" value="CDP-OH_P_transf"/>
    <property type="match status" value="1"/>
</dbReference>
<evidence type="ECO:0000313" key="16">
    <source>
        <dbReference type="Proteomes" id="UP001148018"/>
    </source>
</evidence>
<keyword evidence="4" id="KW-0812">Transmembrane</keyword>
<evidence type="ECO:0000256" key="2">
    <source>
        <dbReference type="ARBA" id="ARBA00022516"/>
    </source>
</evidence>
<gene>
    <name evidence="15" type="ORF">NHX12_022747</name>
</gene>
<feature type="compositionally biased region" description="Polar residues" evidence="12">
    <location>
        <begin position="61"/>
        <end position="70"/>
    </location>
</feature>
<dbReference type="Pfam" id="PF17787">
    <property type="entry name" value="PH_14"/>
    <property type="match status" value="1"/>
</dbReference>
<evidence type="ECO:0000256" key="7">
    <source>
        <dbReference type="ARBA" id="ARBA00023136"/>
    </source>
</evidence>
<evidence type="ECO:0000259" key="14">
    <source>
        <dbReference type="Pfam" id="PF22631"/>
    </source>
</evidence>
<keyword evidence="6" id="KW-0443">Lipid metabolism</keyword>
<proteinExistence type="predicted"/>
<keyword evidence="16" id="KW-1185">Reference proteome</keyword>
<keyword evidence="2" id="KW-0444">Lipid biosynthesis</keyword>
<feature type="non-terminal residue" evidence="15">
    <location>
        <position position="528"/>
    </location>
</feature>
<comment type="caution">
    <text evidence="15">The sequence shown here is derived from an EMBL/GenBank/DDBJ whole genome shotgun (WGS) entry which is preliminary data.</text>
</comment>
<sequence length="528" mass="59177">MYLFCIGRSSSRLLCRRGNVPTIWCQAAARSASVCQLETSSREERTVEPSRSRRFRADPETQFTHPNSRTPRWLSPNPCHSGVDPPLLLLLSSAPRGGHGRPVVLVQQQQPSWGARGMCSGTPGTPLKDPAPPEQRKGQGTSVHVPGHGLFKFKVLYENPWTIPNLLCVCRIALSPYLGYLIIHQHFYLSLALFTLAGATDLLDGYIARTWPNQKSALGSALDPLADKILISVLYVSLTYAQLIPAPLTALVILRDIGLIAAVFWVRYKTVPPPVYHGSHDGGLGLQLLALRPQDRPEQNTLSELYIVKVDLRVIRVLRNGSNFTKWDEDLSTVNPVTLRVDPNGFYLYWTDHNKETELLDLTLVKDVRTGRSTRTAKEAKLRELLDVGNLVGRLENRMVTVVTASDLVNVNQLSFIASQEDEAKVWCEEVFALSSNLLSHNLNRDHSLLKAYVRLTLQPNSDGKIPVKNIIRLFSSDRKRVENALESCRLPYGRGDSIKLEDFSQEVYRSFLENLCPRPELTGVFKL</sequence>
<evidence type="ECO:0000256" key="5">
    <source>
        <dbReference type="ARBA" id="ARBA00022989"/>
    </source>
</evidence>
<evidence type="ECO:0000256" key="12">
    <source>
        <dbReference type="SAM" id="MobiDB-lite"/>
    </source>
</evidence>
<dbReference type="SUPFAM" id="SSF47473">
    <property type="entry name" value="EF-hand"/>
    <property type="match status" value="1"/>
</dbReference>
<keyword evidence="5" id="KW-1133">Transmembrane helix</keyword>
<dbReference type="EMBL" id="JANIIK010000038">
    <property type="protein sequence ID" value="KAJ3610655.1"/>
    <property type="molecule type" value="Genomic_DNA"/>
</dbReference>
<keyword evidence="7" id="KW-0472">Membrane</keyword>
<accession>A0A9Q0ESD2</accession>
<feature type="region of interest" description="Disordered" evidence="12">
    <location>
        <begin position="113"/>
        <end position="141"/>
    </location>
</feature>
<evidence type="ECO:0000256" key="9">
    <source>
        <dbReference type="ARBA" id="ARBA00023264"/>
    </source>
</evidence>
<dbReference type="CDD" id="cd13361">
    <property type="entry name" value="PH_PLC_beta"/>
    <property type="match status" value="1"/>
</dbReference>
<evidence type="ECO:0000256" key="8">
    <source>
        <dbReference type="ARBA" id="ARBA00023209"/>
    </source>
</evidence>
<dbReference type="Pfam" id="PF22631">
    <property type="entry name" value="PLCB1-4-like_EFh"/>
    <property type="match status" value="1"/>
</dbReference>
<dbReference type="PANTHER" id="PTHR14269:SF60">
    <property type="entry name" value="CARDIOLIPIN SYNTHASE (CMP-FORMING)"/>
    <property type="match status" value="1"/>
</dbReference>
<dbReference type="InterPro" id="IPR011992">
    <property type="entry name" value="EF-hand-dom_pair"/>
</dbReference>
<feature type="compositionally biased region" description="Basic and acidic residues" evidence="12">
    <location>
        <begin position="40"/>
        <end position="59"/>
    </location>
</feature>
<dbReference type="InterPro" id="IPR037862">
    <property type="entry name" value="PLC-beta_PH"/>
</dbReference>
<dbReference type="Proteomes" id="UP001148018">
    <property type="component" value="Unassembled WGS sequence"/>
</dbReference>
<comment type="subcellular location">
    <subcellularLocation>
        <location evidence="1">Membrane</location>
        <topology evidence="1">Multi-pass membrane protein</topology>
    </subcellularLocation>
</comment>
<evidence type="ECO:0000256" key="11">
    <source>
        <dbReference type="ARBA" id="ARBA00047433"/>
    </source>
</evidence>
<dbReference type="Gene3D" id="1.20.120.1760">
    <property type="match status" value="1"/>
</dbReference>
<reference evidence="15" key="1">
    <citation type="submission" date="2022-07" db="EMBL/GenBank/DDBJ databases">
        <title>Chromosome-level genome of Muraenolepis orangiensis.</title>
        <authorList>
            <person name="Kim J."/>
        </authorList>
    </citation>
    <scope>NUCLEOTIDE SEQUENCE</scope>
    <source>
        <strain evidence="15">KU_S4_2022</strain>
        <tissue evidence="15">Muscle</tissue>
    </source>
</reference>
<keyword evidence="8" id="KW-0594">Phospholipid biosynthesis</keyword>
<name>A0A9Q0ESD2_9TELE</name>
<dbReference type="GO" id="GO:0032049">
    <property type="term" value="P:cardiolipin biosynthetic process"/>
    <property type="evidence" value="ECO:0007669"/>
    <property type="project" value="TreeGrafter"/>
</dbReference>
<dbReference type="InterPro" id="IPR000462">
    <property type="entry name" value="CDP-OH_P_trans"/>
</dbReference>
<dbReference type="GO" id="GO:0043337">
    <property type="term" value="F:cardiolipin synthase (CMP-forming)"/>
    <property type="evidence" value="ECO:0007669"/>
    <property type="project" value="UniProtKB-EC"/>
</dbReference>
<dbReference type="GO" id="GO:0016020">
    <property type="term" value="C:membrane"/>
    <property type="evidence" value="ECO:0007669"/>
    <property type="project" value="UniProtKB-SubCell"/>
</dbReference>
<feature type="domain" description="Phosphoinositide phospholipase C beta 1-4-like EF-hand" evidence="14">
    <location>
        <begin position="449"/>
        <end position="517"/>
    </location>
</feature>
<evidence type="ECO:0000256" key="10">
    <source>
        <dbReference type="ARBA" id="ARBA00039001"/>
    </source>
</evidence>
<feature type="region of interest" description="Disordered" evidence="12">
    <location>
        <begin position="38"/>
        <end position="76"/>
    </location>
</feature>
<dbReference type="PANTHER" id="PTHR14269">
    <property type="entry name" value="CDP-DIACYLGLYCEROL--GLYCEROL-3-PHOSPHATE 3-PHOSPHATIDYLTRANSFERASE-RELATED"/>
    <property type="match status" value="1"/>
</dbReference>
<keyword evidence="9" id="KW-1208">Phospholipid metabolism</keyword>
<dbReference type="GO" id="GO:0005739">
    <property type="term" value="C:mitochondrion"/>
    <property type="evidence" value="ECO:0007669"/>
    <property type="project" value="TreeGrafter"/>
</dbReference>
<dbReference type="AlphaFoldDB" id="A0A9Q0ESD2"/>
<evidence type="ECO:0000256" key="4">
    <source>
        <dbReference type="ARBA" id="ARBA00022692"/>
    </source>
</evidence>
<evidence type="ECO:0000259" key="13">
    <source>
        <dbReference type="Pfam" id="PF17787"/>
    </source>
</evidence>
<organism evidence="15 16">
    <name type="scientific">Muraenolepis orangiensis</name>
    <name type="common">Patagonian moray cod</name>
    <dbReference type="NCBI Taxonomy" id="630683"/>
    <lineage>
        <taxon>Eukaryota</taxon>
        <taxon>Metazoa</taxon>
        <taxon>Chordata</taxon>
        <taxon>Craniata</taxon>
        <taxon>Vertebrata</taxon>
        <taxon>Euteleostomi</taxon>
        <taxon>Actinopterygii</taxon>
        <taxon>Neopterygii</taxon>
        <taxon>Teleostei</taxon>
        <taxon>Neoteleostei</taxon>
        <taxon>Acanthomorphata</taxon>
        <taxon>Zeiogadaria</taxon>
        <taxon>Gadariae</taxon>
        <taxon>Gadiformes</taxon>
        <taxon>Muraenolepidoidei</taxon>
        <taxon>Muraenolepididae</taxon>
        <taxon>Muraenolepis</taxon>
    </lineage>
</organism>
<dbReference type="OrthoDB" id="269822at2759"/>
<protein>
    <recommendedName>
        <fullName evidence="10">cardiolipin synthase (CMP-forming)</fullName>
        <ecNumber evidence="10">2.7.8.41</ecNumber>
    </recommendedName>
</protein>
<dbReference type="Gene3D" id="2.30.29.240">
    <property type="match status" value="1"/>
</dbReference>
<evidence type="ECO:0000256" key="6">
    <source>
        <dbReference type="ARBA" id="ARBA00023098"/>
    </source>
</evidence>
<feature type="domain" description="PLC-beta PH" evidence="13">
    <location>
        <begin position="314"/>
        <end position="442"/>
    </location>
</feature>
<dbReference type="InterPro" id="IPR050324">
    <property type="entry name" value="CDP-alcohol_PTase-I"/>
</dbReference>
<evidence type="ECO:0000256" key="3">
    <source>
        <dbReference type="ARBA" id="ARBA00022679"/>
    </source>
</evidence>
<dbReference type="SUPFAM" id="SSF50729">
    <property type="entry name" value="PH domain-like"/>
    <property type="match status" value="1"/>
</dbReference>
<evidence type="ECO:0000256" key="1">
    <source>
        <dbReference type="ARBA" id="ARBA00004141"/>
    </source>
</evidence>
<dbReference type="EC" id="2.7.8.41" evidence="10"/>
<dbReference type="InterPro" id="IPR043130">
    <property type="entry name" value="CDP-OH_PTrfase_TM_dom"/>
</dbReference>
<dbReference type="InterPro" id="IPR053945">
    <property type="entry name" value="PLCB1-4-like_EFh"/>
</dbReference>
<comment type="catalytic activity">
    <reaction evidence="11">
        <text>a CDP-1,2-diacyl-sn-glycerol + a 1,2-diacyl-sn-glycero-3-phospho-(1'-sn-glycerol) = a cardiolipin + CMP + H(+)</text>
        <dbReference type="Rhea" id="RHEA:32931"/>
        <dbReference type="ChEBI" id="CHEBI:15378"/>
        <dbReference type="ChEBI" id="CHEBI:58332"/>
        <dbReference type="ChEBI" id="CHEBI:60377"/>
        <dbReference type="ChEBI" id="CHEBI:62237"/>
        <dbReference type="ChEBI" id="CHEBI:64716"/>
        <dbReference type="EC" id="2.7.8.41"/>
    </reaction>
</comment>
<evidence type="ECO:0000313" key="15">
    <source>
        <dbReference type="EMBL" id="KAJ3610655.1"/>
    </source>
</evidence>